<feature type="non-terminal residue" evidence="6">
    <location>
        <position position="986"/>
    </location>
</feature>
<dbReference type="Gene3D" id="1.10.10.10">
    <property type="entry name" value="Winged helix-like DNA-binding domain superfamily/Winged helix DNA-binding domain"/>
    <property type="match status" value="1"/>
</dbReference>
<keyword evidence="2" id="KW-0611">Plant defense</keyword>
<evidence type="ECO:0000313" key="7">
    <source>
        <dbReference type="Proteomes" id="UP001177140"/>
    </source>
</evidence>
<evidence type="ECO:0000256" key="1">
    <source>
        <dbReference type="ARBA" id="ARBA00022737"/>
    </source>
</evidence>
<dbReference type="InterPro" id="IPR001611">
    <property type="entry name" value="Leu-rich_rpt"/>
</dbReference>
<dbReference type="PANTHER" id="PTHR23155">
    <property type="entry name" value="DISEASE RESISTANCE PROTEIN RP"/>
    <property type="match status" value="1"/>
</dbReference>
<reference evidence="6" key="1">
    <citation type="submission" date="2022-03" db="EMBL/GenBank/DDBJ databases">
        <title>A functionally conserved STORR gene fusion in Papaver species that diverged 16.8 million years ago.</title>
        <authorList>
            <person name="Catania T."/>
        </authorList>
    </citation>
    <scope>NUCLEOTIDE SEQUENCE</scope>
    <source>
        <strain evidence="6">S-191538</strain>
    </source>
</reference>
<proteinExistence type="predicted"/>
<dbReference type="InterPro" id="IPR058922">
    <property type="entry name" value="WHD_DRP"/>
</dbReference>
<sequence>MDRPVDMGLEDEVLLLTVIAHEMLDTLAGGSLPPSLITVDSMNKLKRTLYVLLDILDAQTSKETKLIQHLSFRHINGVFKEKYGDGESSTSFVRTWMKSVRMLLGELSDAIDNITGSTDLQTEGNEFSIKVDKLGAVISDRTVDPHQDIRKLLRCKHSCIIDRPDDVNEVIRLLLEPPSESSSWRNGDIGVIPIVGDAGFGKSVLAKLVYDDQRVKDHFDLKMWVSFRDCYPDELSFTQSLIASAFTSFTKNQLKKQKKRHNKASKASATGNTNHSLNISADLNNLHTKLRQLLFQKKFLLVLDGVSTEICCDWNVLRIPLAAGVNSSKILLTTRSSMVSSQLGTLQPHNLQPLSNEDCCSLFRYVVCEYNKDDSNTNGTAHLSSPTKLLVQYFGEMARLFGGSPSIVVGAGMLVAVCSDDEHKIRMLEAMRSDGLYDRLTNPFTSNYLWTYHGLSSTHLKQCFVYCALFPRRYLFKKHKLVLLWMAEGFLRPTDGMRMEDVGYVYFAELLGRSFLQLEVVDNYGESFYLMPDHIYNLAEYISSSGDAYVRLHEKNQSCVSSASNVSKYTRYYSSCCHVTVNQQQLVEAFHNSMGLNTLLLGIREVSHNLFRNLNRVRVLDLSGARLPDLPDSICELTHLRFLDLSRNDIDHLPEKLSMLHNLQTLIINSNVRVFQFPTGMEKLPNLLHLDLGSSQPFVNPPGIKLLTNLETLCTIIVVGYYDPEVWRIGVPRELVNLRELRVTFRFGFLKDQEKEINNRDFLLNMKYLQKLELFWGSLKMKNAEDLLASFQPHTNVKHVVLQSYPGIKFPDWIGNPSFCKLEIVRLGGCYYCEFLPPLGQLPLLKYLRVEGEMEELKNIDGRFCGNFVDNGNRFPSLKTLELISLSQLERWTDLLDGDMPLLQELKIVYCQKLICLPTLKFLGSLQKLHIEFCRELQDFPDEKPPSVLNFLAILCSPLLLKACENENHKDWGKILKTAEEVEALQ</sequence>
<dbReference type="InterPro" id="IPR036388">
    <property type="entry name" value="WH-like_DNA-bd_sf"/>
</dbReference>
<dbReference type="PANTHER" id="PTHR23155:SF1205">
    <property type="entry name" value="DISEASE RESISTANCE PROTEIN RPM1"/>
    <property type="match status" value="1"/>
</dbReference>
<organism evidence="6 7">
    <name type="scientific">Papaver nudicaule</name>
    <name type="common">Iceland poppy</name>
    <dbReference type="NCBI Taxonomy" id="74823"/>
    <lineage>
        <taxon>Eukaryota</taxon>
        <taxon>Viridiplantae</taxon>
        <taxon>Streptophyta</taxon>
        <taxon>Embryophyta</taxon>
        <taxon>Tracheophyta</taxon>
        <taxon>Spermatophyta</taxon>
        <taxon>Magnoliopsida</taxon>
        <taxon>Ranunculales</taxon>
        <taxon>Papaveraceae</taxon>
        <taxon>Papaveroideae</taxon>
        <taxon>Papaver</taxon>
    </lineage>
</organism>
<protein>
    <recommendedName>
        <fullName evidence="8">NB-ARC domain-containing protein</fullName>
    </recommendedName>
</protein>
<evidence type="ECO:0000259" key="3">
    <source>
        <dbReference type="Pfam" id="PF00931"/>
    </source>
</evidence>
<accession>A0AA41V2M7</accession>
<dbReference type="SUPFAM" id="SSF52058">
    <property type="entry name" value="L domain-like"/>
    <property type="match status" value="1"/>
</dbReference>
<comment type="caution">
    <text evidence="6">The sequence shown here is derived from an EMBL/GenBank/DDBJ whole genome shotgun (WGS) entry which is preliminary data.</text>
</comment>
<feature type="domain" description="NB-ARC" evidence="3">
    <location>
        <begin position="185"/>
        <end position="370"/>
    </location>
</feature>
<dbReference type="InterPro" id="IPR002182">
    <property type="entry name" value="NB-ARC"/>
</dbReference>
<evidence type="ECO:0000259" key="4">
    <source>
        <dbReference type="Pfam" id="PF23559"/>
    </source>
</evidence>
<feature type="domain" description="Disease resistance protein winged helix" evidence="4">
    <location>
        <begin position="469"/>
        <end position="539"/>
    </location>
</feature>
<dbReference type="EMBL" id="JAJJMA010086843">
    <property type="protein sequence ID" value="MCL7029119.1"/>
    <property type="molecule type" value="Genomic_DNA"/>
</dbReference>
<dbReference type="InterPro" id="IPR032675">
    <property type="entry name" value="LRR_dom_sf"/>
</dbReference>
<dbReference type="Gene3D" id="3.80.10.10">
    <property type="entry name" value="Ribonuclease Inhibitor"/>
    <property type="match status" value="2"/>
</dbReference>
<dbReference type="InterPro" id="IPR027417">
    <property type="entry name" value="P-loop_NTPase"/>
</dbReference>
<dbReference type="Pfam" id="PF23559">
    <property type="entry name" value="WHD_DRP"/>
    <property type="match status" value="1"/>
</dbReference>
<dbReference type="PROSITE" id="PS51450">
    <property type="entry name" value="LRR"/>
    <property type="match status" value="1"/>
</dbReference>
<evidence type="ECO:0000256" key="2">
    <source>
        <dbReference type="ARBA" id="ARBA00022821"/>
    </source>
</evidence>
<dbReference type="GO" id="GO:0043531">
    <property type="term" value="F:ADP binding"/>
    <property type="evidence" value="ECO:0007669"/>
    <property type="project" value="InterPro"/>
</dbReference>
<dbReference type="SUPFAM" id="SSF52540">
    <property type="entry name" value="P-loop containing nucleoside triphosphate hydrolases"/>
    <property type="match status" value="1"/>
</dbReference>
<gene>
    <name evidence="6" type="ORF">MKW94_027454</name>
</gene>
<dbReference type="InterPro" id="IPR055414">
    <property type="entry name" value="LRR_R13L4/SHOC2-like"/>
</dbReference>
<dbReference type="Pfam" id="PF00931">
    <property type="entry name" value="NB-ARC"/>
    <property type="match status" value="1"/>
</dbReference>
<feature type="domain" description="Disease resistance R13L4/SHOC-2-like LRR" evidence="5">
    <location>
        <begin position="613"/>
        <end position="933"/>
    </location>
</feature>
<keyword evidence="1" id="KW-0677">Repeat</keyword>
<keyword evidence="7" id="KW-1185">Reference proteome</keyword>
<evidence type="ECO:0000313" key="6">
    <source>
        <dbReference type="EMBL" id="MCL7029119.1"/>
    </source>
</evidence>
<name>A0AA41V2M7_PAPNU</name>
<dbReference type="Pfam" id="PF23598">
    <property type="entry name" value="LRR_14"/>
    <property type="match status" value="1"/>
</dbReference>
<dbReference type="InterPro" id="IPR044974">
    <property type="entry name" value="Disease_R_plants"/>
</dbReference>
<evidence type="ECO:0000259" key="5">
    <source>
        <dbReference type="Pfam" id="PF23598"/>
    </source>
</evidence>
<evidence type="ECO:0008006" key="8">
    <source>
        <dbReference type="Google" id="ProtNLM"/>
    </source>
</evidence>
<dbReference type="Gene3D" id="3.40.50.300">
    <property type="entry name" value="P-loop containing nucleotide triphosphate hydrolases"/>
    <property type="match status" value="1"/>
</dbReference>
<dbReference type="Proteomes" id="UP001177140">
    <property type="component" value="Unassembled WGS sequence"/>
</dbReference>
<dbReference type="AlphaFoldDB" id="A0AA41V2M7"/>
<dbReference type="GO" id="GO:0098542">
    <property type="term" value="P:defense response to other organism"/>
    <property type="evidence" value="ECO:0007669"/>
    <property type="project" value="TreeGrafter"/>
</dbReference>